<comment type="caution">
    <text evidence="2">The sequence shown here is derived from an EMBL/GenBank/DDBJ whole genome shotgun (WGS) entry which is preliminary data.</text>
</comment>
<sequence length="164" mass="19004">MEVDSLFQVGDEIFYPMHGAGVIEAIEEKEILGEKKQYFVMTFTINQLQVMIPLEKMQQSSIRRAVDIRTMESILRFVHHGESGESLSYKERYKVNMEKMKTGKTKECAEIVRDLTRMDKEKALNSSEKVMLRNARKYLISEMGLINGITENEATDLLNYRIAN</sequence>
<feature type="domain" description="CarD-like/TRCF RNAP-interacting" evidence="1">
    <location>
        <begin position="6"/>
        <end position="116"/>
    </location>
</feature>
<dbReference type="Proteomes" id="UP000077271">
    <property type="component" value="Unassembled WGS sequence"/>
</dbReference>
<dbReference type="InterPro" id="IPR003711">
    <property type="entry name" value="CarD-like/TRCF_RID"/>
</dbReference>
<dbReference type="InterPro" id="IPR052531">
    <property type="entry name" value="CarD-like_regulator"/>
</dbReference>
<evidence type="ECO:0000259" key="1">
    <source>
        <dbReference type="SMART" id="SM01058"/>
    </source>
</evidence>
<dbReference type="GO" id="GO:0009303">
    <property type="term" value="P:rRNA transcription"/>
    <property type="evidence" value="ECO:0007669"/>
    <property type="project" value="TreeGrafter"/>
</dbReference>
<accession>A0A177KYJ5</accession>
<dbReference type="Pfam" id="PF21095">
    <property type="entry name" value="CarD_C"/>
    <property type="match status" value="1"/>
</dbReference>
<dbReference type="PANTHER" id="PTHR38447:SF1">
    <property type="entry name" value="RNA POLYMERASE-BINDING TRANSCRIPTION FACTOR CARD"/>
    <property type="match status" value="1"/>
</dbReference>
<dbReference type="OrthoDB" id="9786074at2"/>
<dbReference type="InterPro" id="IPR036101">
    <property type="entry name" value="CarD-like/TRCF_RID_sf"/>
</dbReference>
<protein>
    <submittedName>
        <fullName evidence="2">Transcription factor YdeB</fullName>
    </submittedName>
</protein>
<dbReference type="Gene3D" id="1.20.58.1290">
    <property type="entry name" value="CarD-like, C-terminal domain"/>
    <property type="match status" value="1"/>
</dbReference>
<gene>
    <name evidence="2" type="ORF">AWH48_17830</name>
</gene>
<dbReference type="SUPFAM" id="SSF141259">
    <property type="entry name" value="CarD-like"/>
    <property type="match status" value="1"/>
</dbReference>
<evidence type="ECO:0000313" key="3">
    <source>
        <dbReference type="Proteomes" id="UP000077271"/>
    </source>
</evidence>
<dbReference type="Gene3D" id="2.40.10.170">
    <property type="match status" value="1"/>
</dbReference>
<dbReference type="RefSeq" id="WP_026221655.1">
    <property type="nucleotide sequence ID" value="NZ_LQWZ01000009.1"/>
</dbReference>
<dbReference type="EMBL" id="LQWZ01000009">
    <property type="protein sequence ID" value="OAH58488.1"/>
    <property type="molecule type" value="Genomic_DNA"/>
</dbReference>
<organism evidence="2 3">
    <name type="scientific">Domibacillus aminovorans</name>
    <dbReference type="NCBI Taxonomy" id="29332"/>
    <lineage>
        <taxon>Bacteria</taxon>
        <taxon>Bacillati</taxon>
        <taxon>Bacillota</taxon>
        <taxon>Bacilli</taxon>
        <taxon>Bacillales</taxon>
        <taxon>Bacillaceae</taxon>
        <taxon>Domibacillus</taxon>
    </lineage>
</organism>
<dbReference type="AlphaFoldDB" id="A0A177KYJ5"/>
<dbReference type="InterPro" id="IPR042215">
    <property type="entry name" value="CarD-like_C"/>
</dbReference>
<dbReference type="InterPro" id="IPR048792">
    <property type="entry name" value="CarD_C"/>
</dbReference>
<proteinExistence type="predicted"/>
<dbReference type="PANTHER" id="PTHR38447">
    <property type="entry name" value="TRANSCRIPTION FACTOR YDEB-RELATED"/>
    <property type="match status" value="1"/>
</dbReference>
<reference evidence="2 3" key="1">
    <citation type="submission" date="2016-01" db="EMBL/GenBank/DDBJ databases">
        <title>Investigation of taxonomic status of Bacillus aminovorans.</title>
        <authorList>
            <person name="Verma A."/>
            <person name="Pal Y."/>
            <person name="Krishnamurthi S."/>
        </authorList>
    </citation>
    <scope>NUCLEOTIDE SEQUENCE [LARGE SCALE GENOMIC DNA]</scope>
    <source>
        <strain evidence="2 3">DSM 4337</strain>
    </source>
</reference>
<evidence type="ECO:0000313" key="2">
    <source>
        <dbReference type="EMBL" id="OAH58488.1"/>
    </source>
</evidence>
<dbReference type="Pfam" id="PF02559">
    <property type="entry name" value="CarD_TRCF_RID"/>
    <property type="match status" value="1"/>
</dbReference>
<dbReference type="SMART" id="SM01058">
    <property type="entry name" value="CarD_TRCF"/>
    <property type="match status" value="1"/>
</dbReference>
<name>A0A177KYJ5_9BACI</name>